<feature type="transmembrane region" description="Helical" evidence="1">
    <location>
        <begin position="22"/>
        <end position="43"/>
    </location>
</feature>
<dbReference type="EMBL" id="ARYM01000001">
    <property type="protein sequence ID" value="KDA00620.1"/>
    <property type="molecule type" value="Genomic_DNA"/>
</dbReference>
<accession>A0A062VDK8</accession>
<proteinExistence type="predicted"/>
<dbReference type="PATRIC" id="fig|1280954.3.peg.263"/>
<dbReference type="STRING" id="1280954.HPO_01285"/>
<reference evidence="2 3" key="1">
    <citation type="journal article" date="2014" name="Antonie Van Leeuwenhoek">
        <title>Hyphomonas beringensis sp. nov. and Hyphomonas chukchiensis sp. nov., isolated from surface seawater of the Bering Sea and Chukchi Sea.</title>
        <authorList>
            <person name="Li C."/>
            <person name="Lai Q."/>
            <person name="Li G."/>
            <person name="Dong C."/>
            <person name="Wang J."/>
            <person name="Liao Y."/>
            <person name="Shao Z."/>
        </authorList>
    </citation>
    <scope>NUCLEOTIDE SEQUENCE [LARGE SCALE GENOMIC DNA]</scope>
    <source>
        <strain evidence="2 3">PS728</strain>
    </source>
</reference>
<keyword evidence="1" id="KW-1133">Transmembrane helix</keyword>
<keyword evidence="1" id="KW-0472">Membrane</keyword>
<gene>
    <name evidence="2" type="ORF">HPO_01285</name>
</gene>
<comment type="caution">
    <text evidence="2">The sequence shown here is derived from an EMBL/GenBank/DDBJ whole genome shotgun (WGS) entry which is preliminary data.</text>
</comment>
<evidence type="ECO:0000313" key="2">
    <source>
        <dbReference type="EMBL" id="KDA00620.1"/>
    </source>
</evidence>
<organism evidence="2 3">
    <name type="scientific">Hyphomonas polymorpha PS728</name>
    <dbReference type="NCBI Taxonomy" id="1280954"/>
    <lineage>
        <taxon>Bacteria</taxon>
        <taxon>Pseudomonadati</taxon>
        <taxon>Pseudomonadota</taxon>
        <taxon>Alphaproteobacteria</taxon>
        <taxon>Hyphomonadales</taxon>
        <taxon>Hyphomonadaceae</taxon>
        <taxon>Hyphomonas</taxon>
    </lineage>
</organism>
<evidence type="ECO:0000313" key="3">
    <source>
        <dbReference type="Proteomes" id="UP000027100"/>
    </source>
</evidence>
<dbReference type="AlphaFoldDB" id="A0A062VDK8"/>
<name>A0A062VDK8_9PROT</name>
<evidence type="ECO:0000256" key="1">
    <source>
        <dbReference type="SAM" id="Phobius"/>
    </source>
</evidence>
<protein>
    <submittedName>
        <fullName evidence="2">Uncharacterized protein</fullName>
    </submittedName>
</protein>
<dbReference type="RefSeq" id="WP_035593469.1">
    <property type="nucleotide sequence ID" value="NZ_ARYM01000001.1"/>
</dbReference>
<dbReference type="Proteomes" id="UP000027100">
    <property type="component" value="Unassembled WGS sequence"/>
</dbReference>
<keyword evidence="1" id="KW-0812">Transmembrane</keyword>
<sequence>MSDTSSPATTLRARIETQMTPAARYGVVVLALLLCIFGLRTLIGSVEALRVEARRTAGDLALLSDSSAEETWAKRLEQARSAQATWEGHIWTAVSEGVGAAQLEVTLRGLCNEAGVAKLQMTVSPEPLRRGELTFLRFSVSGEMPPGSFHTLAAGLGTARPDLLVTDVQLAAQRSGGVTIKIEGLAPFRAG</sequence>
<keyword evidence="3" id="KW-1185">Reference proteome</keyword>